<sequence length="44" mass="4849">MNGQRTPSFLKSPLSQQSHCYGNNLRVSGNRFLTGSPHPRHPGS</sequence>
<evidence type="ECO:0000313" key="3">
    <source>
        <dbReference type="Proteomes" id="UP000029452"/>
    </source>
</evidence>
<feature type="region of interest" description="Disordered" evidence="1">
    <location>
        <begin position="1"/>
        <end position="44"/>
    </location>
</feature>
<proteinExistence type="predicted"/>
<dbReference type="Proteomes" id="UP000029452">
    <property type="component" value="Unassembled WGS sequence"/>
</dbReference>
<feature type="compositionally biased region" description="Polar residues" evidence="1">
    <location>
        <begin position="1"/>
        <end position="33"/>
    </location>
</feature>
<dbReference type="EMBL" id="JPGK01000002">
    <property type="protein sequence ID" value="KGA94713.1"/>
    <property type="molecule type" value="Genomic_DNA"/>
</dbReference>
<organism evidence="2 3">
    <name type="scientific">Leptospirillum ferriphilum</name>
    <dbReference type="NCBI Taxonomy" id="178606"/>
    <lineage>
        <taxon>Bacteria</taxon>
        <taxon>Pseudomonadati</taxon>
        <taxon>Nitrospirota</taxon>
        <taxon>Nitrospiria</taxon>
        <taxon>Nitrospirales</taxon>
        <taxon>Nitrospiraceae</taxon>
        <taxon>Leptospirillum</taxon>
    </lineage>
</organism>
<comment type="caution">
    <text evidence="2">The sequence shown here is derived from an EMBL/GenBank/DDBJ whole genome shotgun (WGS) entry which is preliminary data.</text>
</comment>
<gene>
    <name evidence="2" type="ORF">LptCag_2143</name>
</gene>
<accession>A0A094WAZ7</accession>
<evidence type="ECO:0000256" key="1">
    <source>
        <dbReference type="SAM" id="MobiDB-lite"/>
    </source>
</evidence>
<dbReference type="PATRIC" id="fig|178606.4.peg.677"/>
<reference evidence="2 3" key="1">
    <citation type="submission" date="2014-06" db="EMBL/GenBank/DDBJ databases">
        <title>Draft genome sequence of iron oxidizing acidophile Leptospirillum ferriphilum DSM14647.</title>
        <authorList>
            <person name="Cardenas J.P."/>
            <person name="Lazcano M."/>
            <person name="Ossandon F.J."/>
            <person name="Corbett M."/>
            <person name="Holmes D.S."/>
            <person name="Watkin E."/>
        </authorList>
    </citation>
    <scope>NUCLEOTIDE SEQUENCE [LARGE SCALE GENOMIC DNA]</scope>
    <source>
        <strain evidence="2 3">DSM 14647</strain>
    </source>
</reference>
<name>A0A094WAZ7_9BACT</name>
<dbReference type="AlphaFoldDB" id="A0A094WAZ7"/>
<evidence type="ECO:0000313" key="2">
    <source>
        <dbReference type="EMBL" id="KGA94713.1"/>
    </source>
</evidence>
<protein>
    <submittedName>
        <fullName evidence="2">Uncharacterized protein</fullName>
    </submittedName>
</protein>